<dbReference type="EMBL" id="JBHMBL010000001">
    <property type="protein sequence ID" value="MFB9641534.1"/>
    <property type="molecule type" value="Genomic_DNA"/>
</dbReference>
<organism evidence="1 2">
    <name type="scientific">Agromyces lapidis</name>
    <dbReference type="NCBI Taxonomy" id="279574"/>
    <lineage>
        <taxon>Bacteria</taxon>
        <taxon>Bacillati</taxon>
        <taxon>Actinomycetota</taxon>
        <taxon>Actinomycetes</taxon>
        <taxon>Micrococcales</taxon>
        <taxon>Microbacteriaceae</taxon>
        <taxon>Agromyces</taxon>
    </lineage>
</organism>
<reference evidence="1 2" key="1">
    <citation type="submission" date="2024-09" db="EMBL/GenBank/DDBJ databases">
        <authorList>
            <person name="Sun Q."/>
            <person name="Mori K."/>
        </authorList>
    </citation>
    <scope>NUCLEOTIDE SEQUENCE [LARGE SCALE GENOMIC DNA]</scope>
    <source>
        <strain evidence="1 2">JCM 14321</strain>
    </source>
</reference>
<accession>A0ABV5SMG9</accession>
<comment type="caution">
    <text evidence="1">The sequence shown here is derived from an EMBL/GenBank/DDBJ whole genome shotgun (WGS) entry which is preliminary data.</text>
</comment>
<sequence length="272" mass="29544">MVSTVTPHTDMDPTPRVDLFVDVADVDPSAVTITVHQISVAGDIEVRNMRGVSIAGGFAQTDYWVPFGVPVTYKVQQFDASGAELGYVLELVTQVDIEQGLAVLSDPLAPATAVAVNALGTYGGELHRPRPTKVYRAGYQTRALMGLQSLLEDVPLHCETLTLDDADRLGEVLAAGQFLVRVMPPTRLPLLLHVVVPDPVEKPIDVQFGGELIEWEMSGTEVTRPEIDVLVAVINYGRFQAYMNTLPDNTYGNAATEWSTYLDASLNPPPEV</sequence>
<dbReference type="Proteomes" id="UP001589667">
    <property type="component" value="Unassembled WGS sequence"/>
</dbReference>
<keyword evidence="2" id="KW-1185">Reference proteome</keyword>
<evidence type="ECO:0000313" key="1">
    <source>
        <dbReference type="EMBL" id="MFB9641534.1"/>
    </source>
</evidence>
<evidence type="ECO:0000313" key="2">
    <source>
        <dbReference type="Proteomes" id="UP001589667"/>
    </source>
</evidence>
<gene>
    <name evidence="1" type="ORF">ACFFQV_04425</name>
</gene>
<protein>
    <submittedName>
        <fullName evidence="1">Uncharacterized protein</fullName>
    </submittedName>
</protein>
<name>A0ABV5SMG9_9MICO</name>
<dbReference type="RefSeq" id="WP_157423126.1">
    <property type="nucleotide sequence ID" value="NZ_BAAANI010000006.1"/>
</dbReference>
<proteinExistence type="predicted"/>